<keyword evidence="11" id="KW-1185">Reference proteome</keyword>
<sequence length="115" mass="12714">MQPTDAAATIPEVIQQIPLNYYLIFSTALFVIGIIGVLTRRNAIVMFMSIELMLNAVNTLLIAFSSYRSDPAGQVFVFFIMAVAAAEVSVGLAIIVMIYRNLRTTDIGVLNKLKW</sequence>
<comment type="subunit">
    <text evidence="9">NDH-1 is composed of 14 different subunits. Subunits NuoA, H, J, K, L, M, N constitute the membrane sector of the complex.</text>
</comment>
<evidence type="ECO:0000313" key="11">
    <source>
        <dbReference type="Proteomes" id="UP000664628"/>
    </source>
</evidence>
<dbReference type="PANTHER" id="PTHR11434">
    <property type="entry name" value="NADH-UBIQUINONE OXIDOREDUCTASE SUBUNIT ND4L"/>
    <property type="match status" value="1"/>
</dbReference>
<feature type="transmembrane region" description="Helical" evidence="9">
    <location>
        <begin position="19"/>
        <end position="38"/>
    </location>
</feature>
<dbReference type="InterPro" id="IPR039428">
    <property type="entry name" value="NUOK/Mnh_C1-like"/>
</dbReference>
<dbReference type="Gene3D" id="1.10.287.3510">
    <property type="match status" value="1"/>
</dbReference>
<feature type="transmembrane region" description="Helical" evidence="9">
    <location>
        <begin position="76"/>
        <end position="99"/>
    </location>
</feature>
<dbReference type="RefSeq" id="WP_207329876.1">
    <property type="nucleotide sequence ID" value="NZ_JAFMYW010000004.1"/>
</dbReference>
<comment type="similarity">
    <text evidence="2 9">Belongs to the complex I subunit 4L family.</text>
</comment>
<dbReference type="NCBIfam" id="NF004321">
    <property type="entry name" value="PRK05715.1-3"/>
    <property type="match status" value="1"/>
</dbReference>
<dbReference type="NCBIfam" id="NF004323">
    <property type="entry name" value="PRK05715.1-5"/>
    <property type="match status" value="1"/>
</dbReference>
<evidence type="ECO:0000256" key="9">
    <source>
        <dbReference type="HAMAP-Rule" id="MF_01456"/>
    </source>
</evidence>
<evidence type="ECO:0000256" key="6">
    <source>
        <dbReference type="ARBA" id="ARBA00022989"/>
    </source>
</evidence>
<keyword evidence="10" id="KW-0560">Oxidoreductase</keyword>
<keyword evidence="9" id="KW-0874">Quinone</keyword>
<name>A0ABS3JKI4_9BACT</name>
<evidence type="ECO:0000256" key="8">
    <source>
        <dbReference type="ARBA" id="ARBA00023136"/>
    </source>
</evidence>
<comment type="caution">
    <text evidence="10">The sequence shown here is derived from an EMBL/GenBank/DDBJ whole genome shotgun (WGS) entry which is preliminary data.</text>
</comment>
<evidence type="ECO:0000256" key="1">
    <source>
        <dbReference type="ARBA" id="ARBA00004141"/>
    </source>
</evidence>
<evidence type="ECO:0000256" key="3">
    <source>
        <dbReference type="ARBA" id="ARBA00022448"/>
    </source>
</evidence>
<feature type="transmembrane region" description="Helical" evidence="9">
    <location>
        <begin position="45"/>
        <end position="64"/>
    </location>
</feature>
<dbReference type="GO" id="GO:0016491">
    <property type="term" value="F:oxidoreductase activity"/>
    <property type="evidence" value="ECO:0007669"/>
    <property type="project" value="UniProtKB-KW"/>
</dbReference>
<dbReference type="Proteomes" id="UP000664628">
    <property type="component" value="Unassembled WGS sequence"/>
</dbReference>
<organism evidence="10 11">
    <name type="scientific">Fibrella forsythiae</name>
    <dbReference type="NCBI Taxonomy" id="2817061"/>
    <lineage>
        <taxon>Bacteria</taxon>
        <taxon>Pseudomonadati</taxon>
        <taxon>Bacteroidota</taxon>
        <taxon>Cytophagia</taxon>
        <taxon>Cytophagales</taxon>
        <taxon>Spirosomataceae</taxon>
        <taxon>Fibrella</taxon>
    </lineage>
</organism>
<reference evidence="10 11" key="1">
    <citation type="submission" date="2021-03" db="EMBL/GenBank/DDBJ databases">
        <title>Fibrella sp. HMF5405 genome sequencing and assembly.</title>
        <authorList>
            <person name="Kang H."/>
            <person name="Kim H."/>
            <person name="Bae S."/>
            <person name="Joh K."/>
        </authorList>
    </citation>
    <scope>NUCLEOTIDE SEQUENCE [LARGE SCALE GENOMIC DNA]</scope>
    <source>
        <strain evidence="10 11">HMF5405</strain>
    </source>
</reference>
<evidence type="ECO:0000256" key="5">
    <source>
        <dbReference type="ARBA" id="ARBA00022967"/>
    </source>
</evidence>
<keyword evidence="3 9" id="KW-0813">Transport</keyword>
<keyword evidence="6 9" id="KW-1133">Transmembrane helix</keyword>
<gene>
    <name evidence="9 10" type="primary">nuoK</name>
    <name evidence="10" type="ORF">J2I46_15095</name>
</gene>
<dbReference type="EC" id="7.1.1.-" evidence="9"/>
<accession>A0ABS3JKI4</accession>
<evidence type="ECO:0000256" key="7">
    <source>
        <dbReference type="ARBA" id="ARBA00023027"/>
    </source>
</evidence>
<comment type="function">
    <text evidence="9">NDH-1 shuttles electrons from NADH, via FMN and iron-sulfur (Fe-S) centers, to quinones in the respiratory chain. The immediate electron acceptor for the enzyme in this species is believed to be a menaquinone. Couples the redox reaction to proton translocation (for every two electrons transferred, four hydrogen ions are translocated across the cytoplasmic membrane), and thus conserves the redox energy in a proton gradient.</text>
</comment>
<dbReference type="InterPro" id="IPR001133">
    <property type="entry name" value="NADH_UbQ_OxRdtase_chain4L/K"/>
</dbReference>
<evidence type="ECO:0000256" key="4">
    <source>
        <dbReference type="ARBA" id="ARBA00022692"/>
    </source>
</evidence>
<proteinExistence type="inferred from homology"/>
<keyword evidence="8 9" id="KW-0472">Membrane</keyword>
<dbReference type="NCBIfam" id="NF004320">
    <property type="entry name" value="PRK05715.1-2"/>
    <property type="match status" value="1"/>
</dbReference>
<comment type="subcellular location">
    <subcellularLocation>
        <location evidence="9">Cell membrane</location>
        <topology evidence="9">Multi-pass membrane protein</topology>
    </subcellularLocation>
    <subcellularLocation>
        <location evidence="1">Membrane</location>
        <topology evidence="1">Multi-pass membrane protein</topology>
    </subcellularLocation>
</comment>
<evidence type="ECO:0000256" key="2">
    <source>
        <dbReference type="ARBA" id="ARBA00010519"/>
    </source>
</evidence>
<comment type="catalytic activity">
    <reaction evidence="9">
        <text>a quinone + NADH + 5 H(+)(in) = a quinol + NAD(+) + 4 H(+)(out)</text>
        <dbReference type="Rhea" id="RHEA:57888"/>
        <dbReference type="ChEBI" id="CHEBI:15378"/>
        <dbReference type="ChEBI" id="CHEBI:24646"/>
        <dbReference type="ChEBI" id="CHEBI:57540"/>
        <dbReference type="ChEBI" id="CHEBI:57945"/>
        <dbReference type="ChEBI" id="CHEBI:132124"/>
    </reaction>
</comment>
<keyword evidence="9" id="KW-1003">Cell membrane</keyword>
<keyword evidence="4 9" id="KW-0812">Transmembrane</keyword>
<protein>
    <recommendedName>
        <fullName evidence="9">NADH-quinone oxidoreductase subunit K</fullName>
        <ecNumber evidence="9">7.1.1.-</ecNumber>
    </recommendedName>
    <alternativeName>
        <fullName evidence="9">NADH dehydrogenase I subunit K</fullName>
    </alternativeName>
    <alternativeName>
        <fullName evidence="9">NDH-1 subunit K</fullName>
    </alternativeName>
</protein>
<dbReference type="Pfam" id="PF00420">
    <property type="entry name" value="Oxidored_q2"/>
    <property type="match status" value="1"/>
</dbReference>
<dbReference type="HAMAP" id="MF_01456">
    <property type="entry name" value="NDH1_NuoK"/>
    <property type="match status" value="1"/>
</dbReference>
<dbReference type="PANTHER" id="PTHR11434:SF21">
    <property type="entry name" value="NADH DEHYDROGENASE SUBUNIT 4L-RELATED"/>
    <property type="match status" value="1"/>
</dbReference>
<evidence type="ECO:0000313" key="10">
    <source>
        <dbReference type="EMBL" id="MBO0949921.1"/>
    </source>
</evidence>
<keyword evidence="5 9" id="KW-1278">Translocase</keyword>
<dbReference type="EMBL" id="JAFMYW010000004">
    <property type="protein sequence ID" value="MBO0949921.1"/>
    <property type="molecule type" value="Genomic_DNA"/>
</dbReference>
<keyword evidence="7 9" id="KW-0520">NAD</keyword>